<feature type="region of interest" description="Disordered" evidence="1">
    <location>
        <begin position="241"/>
        <end position="270"/>
    </location>
</feature>
<gene>
    <name evidence="2" type="ORF">PCOR1329_LOCUS3477</name>
</gene>
<evidence type="ECO:0000313" key="3">
    <source>
        <dbReference type="Proteomes" id="UP001189429"/>
    </source>
</evidence>
<keyword evidence="3" id="KW-1185">Reference proteome</keyword>
<proteinExistence type="predicted"/>
<comment type="caution">
    <text evidence="2">The sequence shown here is derived from an EMBL/GenBank/DDBJ whole genome shotgun (WGS) entry which is preliminary data.</text>
</comment>
<reference evidence="2" key="1">
    <citation type="submission" date="2023-10" db="EMBL/GenBank/DDBJ databases">
        <authorList>
            <person name="Chen Y."/>
            <person name="Shah S."/>
            <person name="Dougan E. K."/>
            <person name="Thang M."/>
            <person name="Chan C."/>
        </authorList>
    </citation>
    <scope>NUCLEOTIDE SEQUENCE [LARGE SCALE GENOMIC DNA]</scope>
</reference>
<organism evidence="2 3">
    <name type="scientific">Prorocentrum cordatum</name>
    <dbReference type="NCBI Taxonomy" id="2364126"/>
    <lineage>
        <taxon>Eukaryota</taxon>
        <taxon>Sar</taxon>
        <taxon>Alveolata</taxon>
        <taxon>Dinophyceae</taxon>
        <taxon>Prorocentrales</taxon>
        <taxon>Prorocentraceae</taxon>
        <taxon>Prorocentrum</taxon>
    </lineage>
</organism>
<dbReference type="Proteomes" id="UP001189429">
    <property type="component" value="Unassembled WGS sequence"/>
</dbReference>
<name>A0ABN9PNH4_9DINO</name>
<dbReference type="EMBL" id="CAUYUJ010000892">
    <property type="protein sequence ID" value="CAK0793063.1"/>
    <property type="molecule type" value="Genomic_DNA"/>
</dbReference>
<evidence type="ECO:0000256" key="1">
    <source>
        <dbReference type="SAM" id="MobiDB-lite"/>
    </source>
</evidence>
<sequence length="304" mass="30945">MLVTDSILGGLVVLSPDASLCTRWRASDAGWGVCLDELQAGCVAYTAAAGDAEGFAAAMSAHGCAVHALGANATGAAAGGPCASAACRAGEPRGWPHECHTPWLWTAAEVRPPFWHRWTLEALLRALGHGHVDVLRAGLDGGDWELLEHLLSDPGSMELLAAGRLARQLSLRLCPAPPRGAEAWAPDPAALDARAADLLGLLQVAGFLLWRHSAADGAPEAPLGHGVGGLGAIAGVAAAGRRRPRGAGRAAGRGTPQGGAERQPRRSAAAGCRVLARAHGALPGVRGHVRRPAGRAGGAPALLR</sequence>
<accession>A0ABN9PNH4</accession>
<evidence type="ECO:0000313" key="2">
    <source>
        <dbReference type="EMBL" id="CAK0793063.1"/>
    </source>
</evidence>
<feature type="region of interest" description="Disordered" evidence="1">
    <location>
        <begin position="283"/>
        <end position="304"/>
    </location>
</feature>
<protein>
    <submittedName>
        <fullName evidence="2">Uncharacterized protein</fullName>
    </submittedName>
</protein>